<evidence type="ECO:0000313" key="4">
    <source>
        <dbReference type="Proteomes" id="UP001050691"/>
    </source>
</evidence>
<evidence type="ECO:0000256" key="1">
    <source>
        <dbReference type="SAM" id="Phobius"/>
    </source>
</evidence>
<gene>
    <name evidence="3" type="ORF">Clacol_006508</name>
</gene>
<dbReference type="EMBL" id="BPWL01000007">
    <property type="protein sequence ID" value="GJJ12267.1"/>
    <property type="molecule type" value="Genomic_DNA"/>
</dbReference>
<keyword evidence="1" id="KW-1133">Transmembrane helix</keyword>
<dbReference type="SUPFAM" id="SSF55920">
    <property type="entry name" value="Creatinase/aminopeptidase"/>
    <property type="match status" value="1"/>
</dbReference>
<keyword evidence="4" id="KW-1185">Reference proteome</keyword>
<dbReference type="SUPFAM" id="SSF53092">
    <property type="entry name" value="Creatinase/prolidase N-terminal domain"/>
    <property type="match status" value="1"/>
</dbReference>
<keyword evidence="1" id="KW-0812">Transmembrane</keyword>
<dbReference type="Pfam" id="PF00557">
    <property type="entry name" value="Peptidase_M24"/>
    <property type="match status" value="1"/>
</dbReference>
<dbReference type="InterPro" id="IPR036005">
    <property type="entry name" value="Creatinase/aminopeptidase-like"/>
</dbReference>
<organism evidence="3 4">
    <name type="scientific">Clathrus columnatus</name>
    <dbReference type="NCBI Taxonomy" id="1419009"/>
    <lineage>
        <taxon>Eukaryota</taxon>
        <taxon>Fungi</taxon>
        <taxon>Dikarya</taxon>
        <taxon>Basidiomycota</taxon>
        <taxon>Agaricomycotina</taxon>
        <taxon>Agaricomycetes</taxon>
        <taxon>Phallomycetidae</taxon>
        <taxon>Phallales</taxon>
        <taxon>Clathraceae</taxon>
        <taxon>Clathrus</taxon>
    </lineage>
</organism>
<reference evidence="3" key="1">
    <citation type="submission" date="2021-10" db="EMBL/GenBank/DDBJ databases">
        <title>De novo Genome Assembly of Clathrus columnatus (Basidiomycota, Fungi) Using Illumina and Nanopore Sequence Data.</title>
        <authorList>
            <person name="Ogiso-Tanaka E."/>
            <person name="Itagaki H."/>
            <person name="Hosoya T."/>
            <person name="Hosaka K."/>
        </authorList>
    </citation>
    <scope>NUCLEOTIDE SEQUENCE</scope>
    <source>
        <strain evidence="3">MO-923</strain>
    </source>
</reference>
<evidence type="ECO:0000259" key="2">
    <source>
        <dbReference type="Pfam" id="PF00557"/>
    </source>
</evidence>
<feature type="domain" description="Peptidase M24" evidence="2">
    <location>
        <begin position="230"/>
        <end position="384"/>
    </location>
</feature>
<evidence type="ECO:0000313" key="3">
    <source>
        <dbReference type="EMBL" id="GJJ12267.1"/>
    </source>
</evidence>
<dbReference type="PANTHER" id="PTHR46112:SF2">
    <property type="entry name" value="XAA-PRO AMINOPEPTIDASE P-RELATED"/>
    <property type="match status" value="1"/>
</dbReference>
<dbReference type="Gene3D" id="3.90.230.10">
    <property type="entry name" value="Creatinase/methionine aminopeptidase superfamily"/>
    <property type="match status" value="1"/>
</dbReference>
<dbReference type="Proteomes" id="UP001050691">
    <property type="component" value="Unassembled WGS sequence"/>
</dbReference>
<sequence length="424" mass="47058">MPPEKFPVIMGQGNSKNDRILKCSRTTLALVSLAFVLAFYYTNKFDIFRNRSYTKPISFRNYCDSIPPISSEEFHARQNALARELHISNASAYIAEPGANALYFGNISQASWHLSERPLLLIISPTISNATIEAKLTILTPKFEASRARMLNVPGTSVEFIEWAEDEDPYVKALSAFPQGLDNRTIFLSESTRLFVRDGLQSAASATDVLSAPYSIRVLRERKSSTEIALLRCVNEVTLLAIRHVREEIYFGIRQSEVSKMINRVLLEAGLSDPSGLVLFGENAARPHGGPVDKKLTKTDLILFDIGATLHGYTSDVTRTFALEASKIPSRYIAIWDIVKIAQQFALSAATANAVAQDVDKAARDVFRQIGYDVYFTHRLGHALTRYAGKVGIRLEDCFVIQADGRAVYLTEGVGGAARDPWNI</sequence>
<protein>
    <recommendedName>
        <fullName evidence="2">Peptidase M24 domain-containing protein</fullName>
    </recommendedName>
</protein>
<dbReference type="AlphaFoldDB" id="A0AAV5AF31"/>
<dbReference type="InterPro" id="IPR029149">
    <property type="entry name" value="Creatin/AminoP/Spt16_N"/>
</dbReference>
<name>A0AAV5AF31_9AGAM</name>
<dbReference type="InterPro" id="IPR050659">
    <property type="entry name" value="Peptidase_M24B"/>
</dbReference>
<proteinExistence type="predicted"/>
<dbReference type="PANTHER" id="PTHR46112">
    <property type="entry name" value="AMINOPEPTIDASE"/>
    <property type="match status" value="1"/>
</dbReference>
<dbReference type="Gene3D" id="3.40.350.10">
    <property type="entry name" value="Creatinase/prolidase N-terminal domain"/>
    <property type="match status" value="1"/>
</dbReference>
<accession>A0AAV5AF31</accession>
<dbReference type="InterPro" id="IPR000994">
    <property type="entry name" value="Pept_M24"/>
</dbReference>
<feature type="transmembrane region" description="Helical" evidence="1">
    <location>
        <begin position="20"/>
        <end position="41"/>
    </location>
</feature>
<keyword evidence="1" id="KW-0472">Membrane</keyword>
<comment type="caution">
    <text evidence="3">The sequence shown here is derived from an EMBL/GenBank/DDBJ whole genome shotgun (WGS) entry which is preliminary data.</text>
</comment>